<keyword evidence="6 8" id="KW-1015">Disulfide bond</keyword>
<dbReference type="AlphaFoldDB" id="A0A1A8F8U0"/>
<feature type="chain" id="PRO_5008369714" evidence="9">
    <location>
        <begin position="27"/>
        <end position="306"/>
    </location>
</feature>
<organism evidence="11">
    <name type="scientific">Nothobranchius korthausae</name>
    <dbReference type="NCBI Taxonomy" id="1143690"/>
    <lineage>
        <taxon>Eukaryota</taxon>
        <taxon>Metazoa</taxon>
        <taxon>Chordata</taxon>
        <taxon>Craniata</taxon>
        <taxon>Vertebrata</taxon>
        <taxon>Euteleostomi</taxon>
        <taxon>Actinopterygii</taxon>
        <taxon>Neopterygii</taxon>
        <taxon>Teleostei</taxon>
        <taxon>Neoteleostei</taxon>
        <taxon>Acanthomorphata</taxon>
        <taxon>Ovalentaria</taxon>
        <taxon>Atherinomorphae</taxon>
        <taxon>Cyprinodontiformes</taxon>
        <taxon>Nothobranchiidae</taxon>
        <taxon>Nothobranchius</taxon>
    </lineage>
</organism>
<dbReference type="InterPro" id="IPR001368">
    <property type="entry name" value="TNFR/NGFR_Cys_rich_reg"/>
</dbReference>
<reference evidence="11" key="2">
    <citation type="submission" date="2016-06" db="EMBL/GenBank/DDBJ databases">
        <title>The genome of a short-lived fish provides insights into sex chromosome evolution and the genetic control of aging.</title>
        <authorList>
            <person name="Reichwald K."/>
            <person name="Felder M."/>
            <person name="Petzold A."/>
            <person name="Koch P."/>
            <person name="Groth M."/>
            <person name="Platzer M."/>
        </authorList>
    </citation>
    <scope>NUCLEOTIDE SEQUENCE</scope>
    <source>
        <tissue evidence="11">Brain</tissue>
    </source>
</reference>
<comment type="caution">
    <text evidence="8">Lacks conserved residue(s) required for the propagation of feature annotation.</text>
</comment>
<dbReference type="PROSITE" id="PS50050">
    <property type="entry name" value="TNFR_NGFR_2"/>
    <property type="match status" value="2"/>
</dbReference>
<dbReference type="GO" id="GO:0005576">
    <property type="term" value="C:extracellular region"/>
    <property type="evidence" value="ECO:0007669"/>
    <property type="project" value="UniProtKB-SubCell"/>
</dbReference>
<feature type="domain" description="TNFR-Cys" evidence="10">
    <location>
        <begin position="106"/>
        <end position="144"/>
    </location>
</feature>
<evidence type="ECO:0000256" key="8">
    <source>
        <dbReference type="PROSITE-ProRule" id="PRU00206"/>
    </source>
</evidence>
<feature type="disulfide bond" evidence="8">
    <location>
        <begin position="87"/>
        <end position="105"/>
    </location>
</feature>
<evidence type="ECO:0000256" key="5">
    <source>
        <dbReference type="ARBA" id="ARBA00022737"/>
    </source>
</evidence>
<dbReference type="PANTHER" id="PTHR23097">
    <property type="entry name" value="TUMOR NECROSIS FACTOR RECEPTOR SUPERFAMILY MEMBER"/>
    <property type="match status" value="1"/>
</dbReference>
<dbReference type="InterPro" id="IPR048522">
    <property type="entry name" value="Death_3_fish"/>
</dbReference>
<evidence type="ECO:0000313" key="11">
    <source>
        <dbReference type="EMBL" id="SBQ54529.1"/>
    </source>
</evidence>
<evidence type="ECO:0000259" key="10">
    <source>
        <dbReference type="PROSITE" id="PS50050"/>
    </source>
</evidence>
<keyword evidence="2" id="KW-0964">Secreted</keyword>
<feature type="repeat" description="TNFR-Cys" evidence="8">
    <location>
        <begin position="65"/>
        <end position="105"/>
    </location>
</feature>
<name>A0A1A8F8U0_9TELE</name>
<gene>
    <name evidence="11" type="primary">OPGA</name>
</gene>
<dbReference type="Pfam" id="PF00020">
    <property type="entry name" value="TNFR_c6"/>
    <property type="match status" value="2"/>
</dbReference>
<evidence type="ECO:0000256" key="1">
    <source>
        <dbReference type="ARBA" id="ARBA00004613"/>
    </source>
</evidence>
<reference evidence="11" key="1">
    <citation type="submission" date="2016-05" db="EMBL/GenBank/DDBJ databases">
        <authorList>
            <person name="Lavstsen T."/>
            <person name="Jespersen J.S."/>
        </authorList>
    </citation>
    <scope>NUCLEOTIDE SEQUENCE</scope>
    <source>
        <tissue evidence="11">Brain</tissue>
    </source>
</reference>
<sequence>MGHLFHFSRNLLPIALLSAVLNVVYPLTFTHRDPFTGRSLQCDRCPPGTFLRARCSTAKSSECAPCPQGSFTELWNYVSRCLRCGVCGRNQVVKKECTAKSDCQCECKQGYYYSHDVDMCVRHSECPSGSGVLTPGTPENDTVCHICSNGTFSDVSSAHERCKQHKNCSGAGQLQLLQGASWHDRLCGSCGELTDGAECIKEIIPSFFVHHTMNIKRLRQVVNKLPSDGGRSRKETQELSFSQLLSQINSWVSSATITQIKLLPDILEKCGAASNAERIQKKFDQIDTHLLGSCDSGRRREEDATL</sequence>
<feature type="repeat" description="TNFR-Cys" evidence="8">
    <location>
        <begin position="106"/>
        <end position="144"/>
    </location>
</feature>
<dbReference type="PANTHER" id="PTHR23097:SF116">
    <property type="entry name" value="TUMOR NECROSIS FACTOR RECEPTOR SUPERFAMILY MEMBER 6B"/>
    <property type="match status" value="1"/>
</dbReference>
<dbReference type="Pfam" id="PF21733">
    <property type="entry name" value="Death_3"/>
    <property type="match status" value="1"/>
</dbReference>
<dbReference type="SUPFAM" id="SSF57586">
    <property type="entry name" value="TNF receptor-like"/>
    <property type="match status" value="2"/>
</dbReference>
<feature type="domain" description="TNFR-Cys" evidence="10">
    <location>
        <begin position="65"/>
        <end position="105"/>
    </location>
</feature>
<accession>A0A1A8F8U0</accession>
<evidence type="ECO:0000256" key="3">
    <source>
        <dbReference type="ARBA" id="ARBA00022703"/>
    </source>
</evidence>
<evidence type="ECO:0000256" key="4">
    <source>
        <dbReference type="ARBA" id="ARBA00022729"/>
    </source>
</evidence>
<dbReference type="SMART" id="SM01411">
    <property type="entry name" value="Ephrin_rec_like"/>
    <property type="match status" value="2"/>
</dbReference>
<evidence type="ECO:0000256" key="7">
    <source>
        <dbReference type="ARBA" id="ARBA00023180"/>
    </source>
</evidence>
<dbReference type="InterPro" id="IPR052459">
    <property type="entry name" value="TNFRSF_decoy_receptor"/>
</dbReference>
<keyword evidence="3" id="KW-0053">Apoptosis</keyword>
<keyword evidence="4 9" id="KW-0732">Signal</keyword>
<keyword evidence="7" id="KW-0325">Glycoprotein</keyword>
<evidence type="ECO:0000256" key="6">
    <source>
        <dbReference type="ARBA" id="ARBA00023157"/>
    </source>
</evidence>
<dbReference type="SMART" id="SM00208">
    <property type="entry name" value="TNFR"/>
    <property type="match status" value="4"/>
</dbReference>
<protein>
    <submittedName>
        <fullName evidence="11">Osteoprotegerin a</fullName>
    </submittedName>
</protein>
<evidence type="ECO:0000256" key="2">
    <source>
        <dbReference type="ARBA" id="ARBA00022525"/>
    </source>
</evidence>
<comment type="subcellular location">
    <subcellularLocation>
        <location evidence="1">Secreted</location>
    </subcellularLocation>
</comment>
<dbReference type="GO" id="GO:0006915">
    <property type="term" value="P:apoptotic process"/>
    <property type="evidence" value="ECO:0007669"/>
    <property type="project" value="UniProtKB-KW"/>
</dbReference>
<dbReference type="Gene3D" id="2.10.50.10">
    <property type="entry name" value="Tumor Necrosis Factor Receptor, subunit A, domain 2"/>
    <property type="match status" value="3"/>
</dbReference>
<dbReference type="EMBL" id="HAEB01008002">
    <property type="protein sequence ID" value="SBQ54529.1"/>
    <property type="molecule type" value="Transcribed_RNA"/>
</dbReference>
<keyword evidence="5" id="KW-0677">Repeat</keyword>
<feature type="disulfide bond" evidence="8">
    <location>
        <begin position="126"/>
        <end position="144"/>
    </location>
</feature>
<feature type="signal peptide" evidence="9">
    <location>
        <begin position="1"/>
        <end position="26"/>
    </location>
</feature>
<evidence type="ECO:0000256" key="9">
    <source>
        <dbReference type="SAM" id="SignalP"/>
    </source>
</evidence>
<feature type="disulfide bond" evidence="8">
    <location>
        <begin position="84"/>
        <end position="97"/>
    </location>
</feature>
<feature type="disulfide bond" evidence="8">
    <location>
        <begin position="66"/>
        <end position="81"/>
    </location>
</feature>
<proteinExistence type="predicted"/>